<dbReference type="InterPro" id="IPR041588">
    <property type="entry name" value="Integrase_H2C2"/>
</dbReference>
<protein>
    <recommendedName>
        <fullName evidence="1">Integrase zinc-binding domain-containing protein</fullName>
    </recommendedName>
</protein>
<feature type="domain" description="Integrase zinc-binding" evidence="1">
    <location>
        <begin position="2"/>
        <end position="34"/>
    </location>
</feature>
<sequence length="105" mass="12373">MKTLSKTRERFYWDKLRADVEKWCRECHACGTRKGPKTRTKGRLQRYNVGVPFERMVWDILGTFPVTTKGNRYVLLLMDCFTKWPEAIPITDQEASTVSEELVRT</sequence>
<name>A0A4Y2W8N0_ARAVE</name>
<dbReference type="PANTHER" id="PTHR47266">
    <property type="entry name" value="ENDONUCLEASE-RELATED"/>
    <property type="match status" value="1"/>
</dbReference>
<dbReference type="Gene3D" id="1.10.340.70">
    <property type="match status" value="1"/>
</dbReference>
<evidence type="ECO:0000313" key="3">
    <source>
        <dbReference type="Proteomes" id="UP000499080"/>
    </source>
</evidence>
<comment type="caution">
    <text evidence="2">The sequence shown here is derived from an EMBL/GenBank/DDBJ whole genome shotgun (WGS) entry which is preliminary data.</text>
</comment>
<dbReference type="InterPro" id="IPR052160">
    <property type="entry name" value="Gypsy_RT_Integrase-like"/>
</dbReference>
<accession>A0A4Y2W8N0</accession>
<gene>
    <name evidence="2" type="ORF">AVEN_248895_1</name>
</gene>
<dbReference type="OrthoDB" id="6537890at2759"/>
<evidence type="ECO:0000313" key="2">
    <source>
        <dbReference type="EMBL" id="GBO33509.1"/>
    </source>
</evidence>
<dbReference type="Gene3D" id="3.30.420.10">
    <property type="entry name" value="Ribonuclease H-like superfamily/Ribonuclease H"/>
    <property type="match status" value="1"/>
</dbReference>
<dbReference type="InterPro" id="IPR036397">
    <property type="entry name" value="RNaseH_sf"/>
</dbReference>
<dbReference type="GO" id="GO:0003676">
    <property type="term" value="F:nucleic acid binding"/>
    <property type="evidence" value="ECO:0007669"/>
    <property type="project" value="InterPro"/>
</dbReference>
<evidence type="ECO:0000259" key="1">
    <source>
        <dbReference type="Pfam" id="PF17921"/>
    </source>
</evidence>
<dbReference type="Proteomes" id="UP000499080">
    <property type="component" value="Unassembled WGS sequence"/>
</dbReference>
<organism evidence="2 3">
    <name type="scientific">Araneus ventricosus</name>
    <name type="common">Orbweaver spider</name>
    <name type="synonym">Epeira ventricosa</name>
    <dbReference type="NCBI Taxonomy" id="182803"/>
    <lineage>
        <taxon>Eukaryota</taxon>
        <taxon>Metazoa</taxon>
        <taxon>Ecdysozoa</taxon>
        <taxon>Arthropoda</taxon>
        <taxon>Chelicerata</taxon>
        <taxon>Arachnida</taxon>
        <taxon>Araneae</taxon>
        <taxon>Araneomorphae</taxon>
        <taxon>Entelegynae</taxon>
        <taxon>Araneoidea</taxon>
        <taxon>Araneidae</taxon>
        <taxon>Araneus</taxon>
    </lineage>
</organism>
<reference evidence="2 3" key="1">
    <citation type="journal article" date="2019" name="Sci. Rep.">
        <title>Orb-weaving spider Araneus ventricosus genome elucidates the spidroin gene catalogue.</title>
        <authorList>
            <person name="Kono N."/>
            <person name="Nakamura H."/>
            <person name="Ohtoshi R."/>
            <person name="Moran D.A.P."/>
            <person name="Shinohara A."/>
            <person name="Yoshida Y."/>
            <person name="Fujiwara M."/>
            <person name="Mori M."/>
            <person name="Tomita M."/>
            <person name="Arakawa K."/>
        </authorList>
    </citation>
    <scope>NUCLEOTIDE SEQUENCE [LARGE SCALE GENOMIC DNA]</scope>
</reference>
<dbReference type="EMBL" id="BGPR01057094">
    <property type="protein sequence ID" value="GBO33509.1"/>
    <property type="molecule type" value="Genomic_DNA"/>
</dbReference>
<dbReference type="InterPro" id="IPR012337">
    <property type="entry name" value="RNaseH-like_sf"/>
</dbReference>
<dbReference type="Pfam" id="PF17921">
    <property type="entry name" value="Integrase_H2C2"/>
    <property type="match status" value="1"/>
</dbReference>
<keyword evidence="3" id="KW-1185">Reference proteome</keyword>
<dbReference type="SUPFAM" id="SSF53098">
    <property type="entry name" value="Ribonuclease H-like"/>
    <property type="match status" value="1"/>
</dbReference>
<dbReference type="AlphaFoldDB" id="A0A4Y2W8N0"/>
<proteinExistence type="predicted"/>